<reference evidence="1" key="1">
    <citation type="submission" date="2025-08" db="UniProtKB">
        <authorList>
            <consortium name="Ensembl"/>
        </authorList>
    </citation>
    <scope>IDENTIFICATION</scope>
</reference>
<dbReference type="Ensembl" id="ENSCLAT00000004327.1">
    <property type="protein sequence ID" value="ENSCLAP00000004245.1"/>
    <property type="gene ID" value="ENSCLAG00000003025.1"/>
</dbReference>
<accession>A0A8C2URR4</accession>
<dbReference type="GeneTree" id="ENSGT00950000183036"/>
<dbReference type="InterPro" id="IPR028001">
    <property type="entry name" value="SAXO5"/>
</dbReference>
<evidence type="ECO:0000313" key="1">
    <source>
        <dbReference type="Ensembl" id="ENSCLAP00000004245.1"/>
    </source>
</evidence>
<dbReference type="Proteomes" id="UP000694398">
    <property type="component" value="Unassembled WGS sequence"/>
</dbReference>
<evidence type="ECO:0000313" key="2">
    <source>
        <dbReference type="Proteomes" id="UP000694398"/>
    </source>
</evidence>
<gene>
    <name evidence="1" type="primary">MCOLN1</name>
</gene>
<dbReference type="PANTHER" id="PTHR34828:SF1">
    <property type="entry name" value="TESTIS-EXPRESSED PROTEIN 45"/>
    <property type="match status" value="1"/>
</dbReference>
<name>A0A8C2URR4_CHILA</name>
<keyword evidence="2" id="KW-1185">Reference proteome</keyword>
<sequence length="434" mass="48371">PCPASRMDFLKASHFALGPDPRLHRGAQLSTSHRDFPAHGPQIPQPPSARLLQQDQRGTAEERVRARAGERVGGARLIFDLDSVPPGDRDKLRMPLTTYRTLFPPHDACPQPRARSCHLGEPSNTLSWDYKEQKETSYKSQFQALPGLPALMCKRAASSVHLGDSKIGYSSVCSELKQAHTPQGLPPDRYDKAQAAARIHCVSVLPGDGLFHDRTTVTQHFYAREPEPFLLHHDQTPKSHILGGNSCPGPGSFVTSTQDFYSQPPPVTEPPSRNVAHEKLQDHVTMGEPKLLGHFFRTTTRSAYCAPDRGQPQKAPNLHLLRSDLRQGGGELEFSTTNRRMLKPHGTAKAQVTEELLRRCKYSHVEFPLGRQRFFSTHYKEAFPCKYQGPAVLRISNAQESYVPLGTPRQRGCPRAVVDPQAPQLPMYPCPSQQ</sequence>
<reference evidence="1" key="2">
    <citation type="submission" date="2025-09" db="UniProtKB">
        <authorList>
            <consortium name="Ensembl"/>
        </authorList>
    </citation>
    <scope>IDENTIFICATION</scope>
</reference>
<proteinExistence type="predicted"/>
<dbReference type="AlphaFoldDB" id="A0A8C2URR4"/>
<dbReference type="PANTHER" id="PTHR34828">
    <property type="entry name" value="TESTIS-EXPRESSED PROTEIN 45"/>
    <property type="match status" value="1"/>
</dbReference>
<dbReference type="Pfam" id="PF15373">
    <property type="entry name" value="SAXO5-like"/>
    <property type="match status" value="1"/>
</dbReference>
<organism evidence="1 2">
    <name type="scientific">Chinchilla lanigera</name>
    <name type="common">Long-tailed chinchilla</name>
    <name type="synonym">Chinchilla villidera</name>
    <dbReference type="NCBI Taxonomy" id="34839"/>
    <lineage>
        <taxon>Eukaryota</taxon>
        <taxon>Metazoa</taxon>
        <taxon>Chordata</taxon>
        <taxon>Craniata</taxon>
        <taxon>Vertebrata</taxon>
        <taxon>Euteleostomi</taxon>
        <taxon>Mammalia</taxon>
        <taxon>Eutheria</taxon>
        <taxon>Euarchontoglires</taxon>
        <taxon>Glires</taxon>
        <taxon>Rodentia</taxon>
        <taxon>Hystricomorpha</taxon>
        <taxon>Chinchillidae</taxon>
        <taxon>Chinchilla</taxon>
    </lineage>
</organism>
<protein>
    <submittedName>
        <fullName evidence="1">Mucolipin TRP cation channel 1</fullName>
    </submittedName>
</protein>